<feature type="domain" description="DNA-directed DNA polymerase family A palm" evidence="15">
    <location>
        <begin position="621"/>
        <end position="834"/>
    </location>
</feature>
<dbReference type="GO" id="GO:0003887">
    <property type="term" value="F:DNA-directed DNA polymerase activity"/>
    <property type="evidence" value="ECO:0007669"/>
    <property type="project" value="UniProtKB-KW"/>
</dbReference>
<keyword evidence="12" id="KW-0234">DNA repair</keyword>
<dbReference type="GO" id="GO:0008409">
    <property type="term" value="F:5'-3' exonuclease activity"/>
    <property type="evidence" value="ECO:0007669"/>
    <property type="project" value="InterPro"/>
</dbReference>
<dbReference type="InterPro" id="IPR020046">
    <property type="entry name" value="5-3_exonucl_a-hlix_arch_N"/>
</dbReference>
<dbReference type="FunFam" id="1.10.150.20:FF:000003">
    <property type="entry name" value="DNA polymerase I"/>
    <property type="match status" value="1"/>
</dbReference>
<dbReference type="EMBL" id="MHQK01000052">
    <property type="protein sequence ID" value="OHA00645.1"/>
    <property type="molecule type" value="Genomic_DNA"/>
</dbReference>
<evidence type="ECO:0000256" key="10">
    <source>
        <dbReference type="ARBA" id="ARBA00022932"/>
    </source>
</evidence>
<evidence type="ECO:0000313" key="17">
    <source>
        <dbReference type="Proteomes" id="UP000178710"/>
    </source>
</evidence>
<keyword evidence="5" id="KW-0235">DNA replication</keyword>
<dbReference type="Gene3D" id="3.30.420.10">
    <property type="entry name" value="Ribonuclease H-like superfamily/Ribonuclease H"/>
    <property type="match status" value="1"/>
</dbReference>
<name>A0A1G2KMJ8_9BACT</name>
<dbReference type="SMART" id="SM00475">
    <property type="entry name" value="53EXOc"/>
    <property type="match status" value="1"/>
</dbReference>
<dbReference type="Gene3D" id="1.20.1060.10">
    <property type="entry name" value="Taq DNA Polymerase, Chain T, domain 4"/>
    <property type="match status" value="1"/>
</dbReference>
<dbReference type="CDD" id="cd09898">
    <property type="entry name" value="H3TH_53EXO"/>
    <property type="match status" value="1"/>
</dbReference>
<evidence type="ECO:0000256" key="7">
    <source>
        <dbReference type="ARBA" id="ARBA00022763"/>
    </source>
</evidence>
<dbReference type="InterPro" id="IPR043502">
    <property type="entry name" value="DNA/RNA_pol_sf"/>
</dbReference>
<proteinExistence type="inferred from homology"/>
<dbReference type="PANTHER" id="PTHR10133:SF27">
    <property type="entry name" value="DNA POLYMERASE NU"/>
    <property type="match status" value="1"/>
</dbReference>
<evidence type="ECO:0000256" key="1">
    <source>
        <dbReference type="ARBA" id="ARBA00007705"/>
    </source>
</evidence>
<dbReference type="InterPro" id="IPR001098">
    <property type="entry name" value="DNA-dir_DNA_pol_A_palm_dom"/>
</dbReference>
<evidence type="ECO:0000256" key="4">
    <source>
        <dbReference type="ARBA" id="ARBA00022695"/>
    </source>
</evidence>
<keyword evidence="10" id="KW-0239">DNA-directed DNA polymerase</keyword>
<dbReference type="SMART" id="SM00482">
    <property type="entry name" value="POLAc"/>
    <property type="match status" value="1"/>
</dbReference>
<keyword evidence="3" id="KW-0808">Transferase</keyword>
<evidence type="ECO:0000256" key="13">
    <source>
        <dbReference type="ARBA" id="ARBA00049244"/>
    </source>
</evidence>
<dbReference type="InterPro" id="IPR036279">
    <property type="entry name" value="5-3_exonuclease_C_sf"/>
</dbReference>
<accession>A0A1G2KMJ8</accession>
<dbReference type="Pfam" id="PF00476">
    <property type="entry name" value="DNA_pol_A"/>
    <property type="match status" value="1"/>
</dbReference>
<dbReference type="FunFam" id="1.10.150.20:FF:000002">
    <property type="entry name" value="DNA polymerase I"/>
    <property type="match status" value="1"/>
</dbReference>
<evidence type="ECO:0000256" key="11">
    <source>
        <dbReference type="ARBA" id="ARBA00023125"/>
    </source>
</evidence>
<dbReference type="SUPFAM" id="SSF56672">
    <property type="entry name" value="DNA/RNA polymerases"/>
    <property type="match status" value="1"/>
</dbReference>
<dbReference type="InterPro" id="IPR036397">
    <property type="entry name" value="RNaseH_sf"/>
</dbReference>
<dbReference type="Gene3D" id="1.10.150.20">
    <property type="entry name" value="5' to 3' exonuclease, C-terminal subdomain"/>
    <property type="match status" value="2"/>
</dbReference>
<dbReference type="SUPFAM" id="SSF88723">
    <property type="entry name" value="PIN domain-like"/>
    <property type="match status" value="1"/>
</dbReference>
<evidence type="ECO:0000256" key="2">
    <source>
        <dbReference type="ARBA" id="ARBA00012417"/>
    </source>
</evidence>
<dbReference type="SMART" id="SM00279">
    <property type="entry name" value="HhH2"/>
    <property type="match status" value="1"/>
</dbReference>
<dbReference type="InterPro" id="IPR002298">
    <property type="entry name" value="DNA_polymerase_A"/>
</dbReference>
<sequence length="873" mass="97412">MPKSDSRKKEKPKLLVLLDSHALIHRAFHALPSLTNPAGEPMGAVYGFTTILLRILSELKPDYLVAAFDMAGPTFRHAAYERYKAHRPKAPDELIGQFKNVRRLCEAFGIPVIEKAGFEADDVIGTLAEIVPREHKNVDVMIVTGDLDTLQLVSDRVRVYTMRKGLTDTITYDAKAVKERYGLAPSQLADFKGLRGDPSDNIPGVKGIGEKTASELLKKYGSLEKLYQSLKKAKLSPSVREKLEKEKEEAFFSKALATINLKVPVAFSLGDASWDGPQGKAAVEKLFYEFGFTSLLRRLGYLEEQAQEAGDKEQSGLFGETISTLAAPQPVLRKDDFSGRKEIGFIKTDAGVILVTRDAHYQLTEDLVKAKEMQNTLEAERARVFFDEKAVLKSFGSQVIQPQDFDILIAAYLLRPGEREYSVERAAREAGIPANDPRRIFDIAEALKKILETKKLLHVFTDIEMPLVPILAEVEGRGMKLDLKFLSRLSSETQLSFRALEADIYKLAGFEFNINSPKQVSDALFTKLGLADKGIRKTEGGVLSTDAGELAKLKDAHPIISKILEHRELAKLMGTYIDALPKLTEPDGTLHTTLNQTLTSTGRLSSSNPNLQNIPVRTEIGREIRKAFVAREGYALVSFDYSQIELRVAAAMSGDEKMKQTFFEGGDIHTMTAMEVNNLKTPAEVTREMRYAAKALNFGILYGMGPRAFAESANIPFADAKKFMAEYFNDFPRIKLFMEETLAKARRLGYVETMLGRRRYLPEINSSNWRLRAEAERMAMNAPIQGTATGDIVKLAMIAVDKYLKQEARSKKQEAGHILMQVHDELLCEIKTSDVEKIVPKIKEIMESIYDIGVPLAIDVKTGSNWGEMTPLK</sequence>
<keyword evidence="9" id="KW-0269">Exonuclease</keyword>
<evidence type="ECO:0000256" key="3">
    <source>
        <dbReference type="ARBA" id="ARBA00022679"/>
    </source>
</evidence>
<dbReference type="FunFam" id="3.40.50.1010:FF:000001">
    <property type="entry name" value="DNA polymerase I"/>
    <property type="match status" value="1"/>
</dbReference>
<dbReference type="Gene3D" id="3.30.70.370">
    <property type="match status" value="1"/>
</dbReference>
<dbReference type="InterPro" id="IPR008918">
    <property type="entry name" value="HhH2"/>
</dbReference>
<dbReference type="GO" id="GO:0006302">
    <property type="term" value="P:double-strand break repair"/>
    <property type="evidence" value="ECO:0007669"/>
    <property type="project" value="TreeGrafter"/>
</dbReference>
<dbReference type="Pfam" id="PF02739">
    <property type="entry name" value="5_3_exonuc_N"/>
    <property type="match status" value="1"/>
</dbReference>
<dbReference type="InterPro" id="IPR029060">
    <property type="entry name" value="PIN-like_dom_sf"/>
</dbReference>
<keyword evidence="8" id="KW-0378">Hydrolase</keyword>
<dbReference type="PANTHER" id="PTHR10133">
    <property type="entry name" value="DNA POLYMERASE I"/>
    <property type="match status" value="1"/>
</dbReference>
<comment type="similarity">
    <text evidence="1">Belongs to the DNA polymerase type-A family.</text>
</comment>
<evidence type="ECO:0000256" key="12">
    <source>
        <dbReference type="ARBA" id="ARBA00023204"/>
    </source>
</evidence>
<dbReference type="EC" id="2.7.7.7" evidence="2"/>
<keyword evidence="4" id="KW-0548">Nucleotidyltransferase</keyword>
<dbReference type="Gene3D" id="3.40.50.1010">
    <property type="entry name" value="5'-nuclease"/>
    <property type="match status" value="1"/>
</dbReference>
<evidence type="ECO:0000259" key="14">
    <source>
        <dbReference type="SMART" id="SM00475"/>
    </source>
</evidence>
<comment type="catalytic activity">
    <reaction evidence="13">
        <text>DNA(n) + a 2'-deoxyribonucleoside 5'-triphosphate = DNA(n+1) + diphosphate</text>
        <dbReference type="Rhea" id="RHEA:22508"/>
        <dbReference type="Rhea" id="RHEA-COMP:17339"/>
        <dbReference type="Rhea" id="RHEA-COMP:17340"/>
        <dbReference type="ChEBI" id="CHEBI:33019"/>
        <dbReference type="ChEBI" id="CHEBI:61560"/>
        <dbReference type="ChEBI" id="CHEBI:173112"/>
        <dbReference type="EC" id="2.7.7.7"/>
    </reaction>
</comment>
<dbReference type="InterPro" id="IPR002421">
    <property type="entry name" value="5-3_exonuclease"/>
</dbReference>
<keyword evidence="6" id="KW-0540">Nuclease</keyword>
<comment type="caution">
    <text evidence="16">The sequence shown here is derived from an EMBL/GenBank/DDBJ whole genome shotgun (WGS) entry which is preliminary data.</text>
</comment>
<dbReference type="InterPro" id="IPR020045">
    <property type="entry name" value="DNA_polI_H3TH"/>
</dbReference>
<evidence type="ECO:0000259" key="15">
    <source>
        <dbReference type="SMART" id="SM00482"/>
    </source>
</evidence>
<dbReference type="CDD" id="cd09859">
    <property type="entry name" value="PIN_53EXO"/>
    <property type="match status" value="1"/>
</dbReference>
<evidence type="ECO:0000256" key="9">
    <source>
        <dbReference type="ARBA" id="ARBA00022839"/>
    </source>
</evidence>
<dbReference type="Proteomes" id="UP000178710">
    <property type="component" value="Unassembled WGS sequence"/>
</dbReference>
<evidence type="ECO:0000313" key="16">
    <source>
        <dbReference type="EMBL" id="OHA00645.1"/>
    </source>
</evidence>
<dbReference type="GO" id="GO:0006261">
    <property type="term" value="P:DNA-templated DNA replication"/>
    <property type="evidence" value="ECO:0007669"/>
    <property type="project" value="InterPro"/>
</dbReference>
<evidence type="ECO:0000256" key="8">
    <source>
        <dbReference type="ARBA" id="ARBA00022801"/>
    </source>
</evidence>
<dbReference type="CDD" id="cd08637">
    <property type="entry name" value="DNA_pol_A_pol_I_C"/>
    <property type="match status" value="1"/>
</dbReference>
<organism evidence="16 17">
    <name type="scientific">Candidatus Sungbacteria bacterium RIFCSPHIGHO2_02_FULL_49_20</name>
    <dbReference type="NCBI Taxonomy" id="1802272"/>
    <lineage>
        <taxon>Bacteria</taxon>
        <taxon>Candidatus Sungiibacteriota</taxon>
    </lineage>
</organism>
<evidence type="ECO:0000256" key="6">
    <source>
        <dbReference type="ARBA" id="ARBA00022722"/>
    </source>
</evidence>
<protein>
    <recommendedName>
        <fullName evidence="2">DNA-directed DNA polymerase</fullName>
        <ecNumber evidence="2">2.7.7.7</ecNumber>
    </recommendedName>
</protein>
<feature type="domain" description="5'-3' exonuclease" evidence="14">
    <location>
        <begin position="10"/>
        <end position="275"/>
    </location>
</feature>
<dbReference type="PRINTS" id="PR00868">
    <property type="entry name" value="DNAPOLI"/>
</dbReference>
<dbReference type="GO" id="GO:0003677">
    <property type="term" value="F:DNA binding"/>
    <property type="evidence" value="ECO:0007669"/>
    <property type="project" value="UniProtKB-KW"/>
</dbReference>
<dbReference type="SUPFAM" id="SSF47807">
    <property type="entry name" value="5' to 3' exonuclease, C-terminal subdomain"/>
    <property type="match status" value="1"/>
</dbReference>
<keyword evidence="7" id="KW-0227">DNA damage</keyword>
<keyword evidence="11" id="KW-0238">DNA-binding</keyword>
<dbReference type="AlphaFoldDB" id="A0A1G2KMJ8"/>
<gene>
    <name evidence="16" type="ORF">A3C12_02025</name>
</gene>
<reference evidence="16 17" key="1">
    <citation type="journal article" date="2016" name="Nat. Commun.">
        <title>Thousands of microbial genomes shed light on interconnected biogeochemical processes in an aquifer system.</title>
        <authorList>
            <person name="Anantharaman K."/>
            <person name="Brown C.T."/>
            <person name="Hug L.A."/>
            <person name="Sharon I."/>
            <person name="Castelle C.J."/>
            <person name="Probst A.J."/>
            <person name="Thomas B.C."/>
            <person name="Singh A."/>
            <person name="Wilkins M.J."/>
            <person name="Karaoz U."/>
            <person name="Brodie E.L."/>
            <person name="Williams K.H."/>
            <person name="Hubbard S.S."/>
            <person name="Banfield J.F."/>
        </authorList>
    </citation>
    <scope>NUCLEOTIDE SEQUENCE [LARGE SCALE GENOMIC DNA]</scope>
</reference>
<evidence type="ECO:0000256" key="5">
    <source>
        <dbReference type="ARBA" id="ARBA00022705"/>
    </source>
</evidence>
<dbReference type="Pfam" id="PF01367">
    <property type="entry name" value="5_3_exonuc"/>
    <property type="match status" value="1"/>
</dbReference>